<accession>A0A5B9DBX9</accession>
<dbReference type="RefSeq" id="WP_147663541.1">
    <property type="nucleotide sequence ID" value="NZ_CP042905.2"/>
</dbReference>
<feature type="transmembrane region" description="Helical" evidence="1">
    <location>
        <begin position="211"/>
        <end position="233"/>
    </location>
</feature>
<dbReference type="EMBL" id="CP042905">
    <property type="protein sequence ID" value="QEE16642.1"/>
    <property type="molecule type" value="Genomic_DNA"/>
</dbReference>
<feature type="transmembrane region" description="Helical" evidence="1">
    <location>
        <begin position="240"/>
        <end position="260"/>
    </location>
</feature>
<dbReference type="GeneID" id="41330457"/>
<feature type="transmembrane region" description="Helical" evidence="1">
    <location>
        <begin position="455"/>
        <end position="474"/>
    </location>
</feature>
<feature type="transmembrane region" description="Helical" evidence="1">
    <location>
        <begin position="366"/>
        <end position="383"/>
    </location>
</feature>
<dbReference type="Proteomes" id="UP000321408">
    <property type="component" value="Chromosome"/>
</dbReference>
<protein>
    <submittedName>
        <fullName evidence="2">Uncharacterized protein</fullName>
    </submittedName>
</protein>
<keyword evidence="1" id="KW-0472">Membrane</keyword>
<dbReference type="AlphaFoldDB" id="A0A5B9DBX9"/>
<gene>
    <name evidence="2" type="ORF">DSAG12_02472</name>
</gene>
<feature type="transmembrane region" description="Helical" evidence="1">
    <location>
        <begin position="329"/>
        <end position="354"/>
    </location>
</feature>
<keyword evidence="1" id="KW-0812">Transmembrane</keyword>
<feature type="transmembrane region" description="Helical" evidence="1">
    <location>
        <begin position="389"/>
        <end position="408"/>
    </location>
</feature>
<proteinExistence type="predicted"/>
<sequence>MASKTPIMASRNQEEKEKKKIQLKKNLQIFLMIFIPYVCFFKWSSINFLEIVTGLTTLIIILLMIFKGINLKEQKNTQISDEKDAEDVSEKISPEPILYRVSVSGKDIKFSLILSIIIFILDIILLFTVHNVTTLWGFPATVTKEVISYIIISISCILAMISIWLSLKPRAQEKGKNLILFGIQYLFFLVFLSLTYWRYDSTNLGIKTFQLPQALFLVILIVSCLGIGFSLLSGSKKDQLNLLFFIVYFTLGNFAFFFGFEFGFIYIKQIMIVSILCAVIGCIVIKFKNTSKIKINLPTILYGLFLSGTSFYFIEFIERSTWISRYSPVIAFHVIYIWIMFIGFQIMALIQLFLNSNNLKEKLSNNSNYIKMIYFIELIGFYPGMMQTWSFYTISIIILGIINFGLLFMQHRFKINIFLGALILNLIVFIPNILIRLLSNWTYEEIPTTYVESQLHLIIFIGILTSITLAIPLIKKNKEKNKNQVEK</sequence>
<feature type="transmembrane region" description="Helical" evidence="1">
    <location>
        <begin position="266"/>
        <end position="287"/>
    </location>
</feature>
<feature type="transmembrane region" description="Helical" evidence="1">
    <location>
        <begin position="147"/>
        <end position="167"/>
    </location>
</feature>
<feature type="transmembrane region" description="Helical" evidence="1">
    <location>
        <begin position="179"/>
        <end position="199"/>
    </location>
</feature>
<evidence type="ECO:0000313" key="2">
    <source>
        <dbReference type="EMBL" id="QEE16642.1"/>
    </source>
</evidence>
<reference evidence="2 3" key="2">
    <citation type="journal article" date="2024" name="Int. J. Syst. Evol. Microbiol.">
        <title>Promethearchaeum syntrophicum gen. nov., sp. nov., an anaerobic, obligately syntrophic archaeon, the first isolate of the lineage 'Asgard' archaea, and proposal of the new archaeal phylum Promethearchaeota phyl. nov. and kingdom Promethearchaeati regn. nov.</title>
        <authorList>
            <person name="Imachi H."/>
            <person name="Nobu M.K."/>
            <person name="Kato S."/>
            <person name="Takaki Y."/>
            <person name="Miyazaki M."/>
            <person name="Miyata M."/>
            <person name="Ogawara M."/>
            <person name="Saito Y."/>
            <person name="Sakai S."/>
            <person name="Tahara Y.O."/>
            <person name="Takano Y."/>
            <person name="Tasumi E."/>
            <person name="Uematsu K."/>
            <person name="Yoshimura T."/>
            <person name="Itoh T."/>
            <person name="Ohkuma M."/>
            <person name="Takai K."/>
        </authorList>
    </citation>
    <scope>NUCLEOTIDE SEQUENCE [LARGE SCALE GENOMIC DNA]</scope>
    <source>
        <strain evidence="2 3">MK-D1</strain>
    </source>
</reference>
<reference evidence="2 3" key="1">
    <citation type="journal article" date="2020" name="Nature">
        <title>Isolation of an archaeon at the prokaryote-eukaryote interface.</title>
        <authorList>
            <person name="Imachi H."/>
            <person name="Nobu M.K."/>
            <person name="Nakahara N."/>
            <person name="Morono Y."/>
            <person name="Ogawara M."/>
            <person name="Takaki Y."/>
            <person name="Takano Y."/>
            <person name="Uematsu K."/>
            <person name="Ikuta T."/>
            <person name="Ito M."/>
            <person name="Matsui Y."/>
            <person name="Miyazaki M."/>
            <person name="Murata K."/>
            <person name="Saito Y."/>
            <person name="Sakai S."/>
            <person name="Song C."/>
            <person name="Tasumi E."/>
            <person name="Yamanaka Y."/>
            <person name="Yamaguchi T."/>
            <person name="Kamagata Y."/>
            <person name="Tamaki H."/>
            <person name="Takai K."/>
        </authorList>
    </citation>
    <scope>NUCLEOTIDE SEQUENCE [LARGE SCALE GENOMIC DNA]</scope>
    <source>
        <strain evidence="2 3">MK-D1</strain>
    </source>
</reference>
<evidence type="ECO:0000256" key="1">
    <source>
        <dbReference type="SAM" id="Phobius"/>
    </source>
</evidence>
<organism evidence="2 3">
    <name type="scientific">Promethearchaeum syntrophicum</name>
    <dbReference type="NCBI Taxonomy" id="2594042"/>
    <lineage>
        <taxon>Archaea</taxon>
        <taxon>Promethearchaeati</taxon>
        <taxon>Promethearchaeota</taxon>
        <taxon>Promethearchaeia</taxon>
        <taxon>Promethearchaeales</taxon>
        <taxon>Promethearchaeaceae</taxon>
        <taxon>Promethearchaeum</taxon>
    </lineage>
</organism>
<keyword evidence="1" id="KW-1133">Transmembrane helix</keyword>
<name>A0A5B9DBX9_9ARCH</name>
<feature type="transmembrane region" description="Helical" evidence="1">
    <location>
        <begin position="51"/>
        <end position="69"/>
    </location>
</feature>
<feature type="transmembrane region" description="Helical" evidence="1">
    <location>
        <begin position="299"/>
        <end position="317"/>
    </location>
</feature>
<feature type="transmembrane region" description="Helical" evidence="1">
    <location>
        <begin position="110"/>
        <end position="127"/>
    </location>
</feature>
<evidence type="ECO:0000313" key="3">
    <source>
        <dbReference type="Proteomes" id="UP000321408"/>
    </source>
</evidence>
<keyword evidence="3" id="KW-1185">Reference proteome</keyword>
<feature type="transmembrane region" description="Helical" evidence="1">
    <location>
        <begin position="415"/>
        <end position="435"/>
    </location>
</feature>
<dbReference type="KEGG" id="psyt:DSAG12_02472"/>
<feature type="transmembrane region" description="Helical" evidence="1">
    <location>
        <begin position="26"/>
        <end position="45"/>
    </location>
</feature>